<evidence type="ECO:0000256" key="1">
    <source>
        <dbReference type="SAM" id="Phobius"/>
    </source>
</evidence>
<feature type="transmembrane region" description="Helical" evidence="1">
    <location>
        <begin position="73"/>
        <end position="91"/>
    </location>
</feature>
<organism evidence="2 3">
    <name type="scientific">Candidatus Ventrousia excrementavium</name>
    <dbReference type="NCBI Taxonomy" id="2840961"/>
    <lineage>
        <taxon>Bacteria</taxon>
        <taxon>Bacillati</taxon>
        <taxon>Bacillota</taxon>
        <taxon>Clostridia</taxon>
        <taxon>Eubacteriales</taxon>
        <taxon>Clostridiaceae</taxon>
        <taxon>Clostridiaceae incertae sedis</taxon>
        <taxon>Candidatus Ventrousia</taxon>
    </lineage>
</organism>
<dbReference type="AlphaFoldDB" id="A0A9D1LKI1"/>
<sequence>MVSAASIVAMGFTVLVSFVLPLAVPVFLCVTRRISGRVVLTGLSVFSIVQLFIRVPLINWLSTTQWYAQLSQNLWLLGLLLALSAALLENWGRYAGARFFVRGSSSYRDGLAYGLGHGGVEAFVVMGTNSLNNLTLALAVNSGSIENLSDTATAAQIEVVRTALIETPAVQFLMGGIERVLVMAVQIALSLIVFYGIRSSRRAWVWVAVAAQFAVNYPIVVLQNSSMWVVEGYLALCAAAAVVVIVKMRSVFARTPAAESMEEK</sequence>
<feature type="transmembrane region" description="Helical" evidence="1">
    <location>
        <begin position="180"/>
        <end position="197"/>
    </location>
</feature>
<keyword evidence="1" id="KW-1133">Transmembrane helix</keyword>
<reference evidence="2" key="1">
    <citation type="submission" date="2020-10" db="EMBL/GenBank/DDBJ databases">
        <authorList>
            <person name="Gilroy R."/>
        </authorList>
    </citation>
    <scope>NUCLEOTIDE SEQUENCE</scope>
    <source>
        <strain evidence="2">CHK191-8634</strain>
    </source>
</reference>
<feature type="transmembrane region" description="Helical" evidence="1">
    <location>
        <begin position="38"/>
        <end position="61"/>
    </location>
</feature>
<evidence type="ECO:0000313" key="3">
    <source>
        <dbReference type="Proteomes" id="UP000824073"/>
    </source>
</evidence>
<keyword evidence="2" id="KW-0378">Hydrolase</keyword>
<accession>A0A9D1LKI1</accession>
<dbReference type="GO" id="GO:0008237">
    <property type="term" value="F:metallopeptidase activity"/>
    <property type="evidence" value="ECO:0007669"/>
    <property type="project" value="UniProtKB-KW"/>
</dbReference>
<evidence type="ECO:0000313" key="2">
    <source>
        <dbReference type="EMBL" id="HIU42955.1"/>
    </source>
</evidence>
<feature type="transmembrane region" description="Helical" evidence="1">
    <location>
        <begin position="204"/>
        <end position="222"/>
    </location>
</feature>
<gene>
    <name evidence="2" type="ORF">IAB67_01505</name>
</gene>
<dbReference type="Pfam" id="PF10086">
    <property type="entry name" value="YhfC"/>
    <property type="match status" value="1"/>
</dbReference>
<dbReference type="InterPro" id="IPR011397">
    <property type="entry name" value="YhfC"/>
</dbReference>
<keyword evidence="1" id="KW-0472">Membrane</keyword>
<proteinExistence type="predicted"/>
<keyword evidence="1" id="KW-0812">Transmembrane</keyword>
<feature type="transmembrane region" description="Helical" evidence="1">
    <location>
        <begin position="6"/>
        <end position="31"/>
    </location>
</feature>
<feature type="transmembrane region" description="Helical" evidence="1">
    <location>
        <begin position="228"/>
        <end position="246"/>
    </location>
</feature>
<dbReference type="PIRSF" id="PIRSF033101">
    <property type="entry name" value="UCP033101"/>
    <property type="match status" value="1"/>
</dbReference>
<keyword evidence="2" id="KW-0645">Protease</keyword>
<keyword evidence="2" id="KW-0482">Metalloprotease</keyword>
<dbReference type="EMBL" id="DVMR01000015">
    <property type="protein sequence ID" value="HIU42955.1"/>
    <property type="molecule type" value="Genomic_DNA"/>
</dbReference>
<comment type="caution">
    <text evidence="2">The sequence shown here is derived from an EMBL/GenBank/DDBJ whole genome shotgun (WGS) entry which is preliminary data.</text>
</comment>
<reference evidence="2" key="2">
    <citation type="journal article" date="2021" name="PeerJ">
        <title>Extensive microbial diversity within the chicken gut microbiome revealed by metagenomics and culture.</title>
        <authorList>
            <person name="Gilroy R."/>
            <person name="Ravi A."/>
            <person name="Getino M."/>
            <person name="Pursley I."/>
            <person name="Horton D.L."/>
            <person name="Alikhan N.F."/>
            <person name="Baker D."/>
            <person name="Gharbi K."/>
            <person name="Hall N."/>
            <person name="Watson M."/>
            <person name="Adriaenssens E.M."/>
            <person name="Foster-Nyarko E."/>
            <person name="Jarju S."/>
            <person name="Secka A."/>
            <person name="Antonio M."/>
            <person name="Oren A."/>
            <person name="Chaudhuri R.R."/>
            <person name="La Ragione R."/>
            <person name="Hildebrand F."/>
            <person name="Pallen M.J."/>
        </authorList>
    </citation>
    <scope>NUCLEOTIDE SEQUENCE</scope>
    <source>
        <strain evidence="2">CHK191-8634</strain>
    </source>
</reference>
<name>A0A9D1LKI1_9CLOT</name>
<protein>
    <submittedName>
        <fullName evidence="2">YhfC family intramembrane metalloprotease</fullName>
    </submittedName>
</protein>
<dbReference type="Proteomes" id="UP000824073">
    <property type="component" value="Unassembled WGS sequence"/>
</dbReference>